<dbReference type="RefSeq" id="WP_149189259.1">
    <property type="nucleotide sequence ID" value="NZ_VTOZ01000015.1"/>
</dbReference>
<comment type="caution">
    <text evidence="3">The sequence shown here is derived from an EMBL/GenBank/DDBJ whole genome shotgun (WGS) entry which is preliminary data.</text>
</comment>
<evidence type="ECO:0000256" key="2">
    <source>
        <dbReference type="SAM" id="MobiDB-lite"/>
    </source>
</evidence>
<feature type="region of interest" description="Disordered" evidence="2">
    <location>
        <begin position="496"/>
        <end position="528"/>
    </location>
</feature>
<evidence type="ECO:0000313" key="4">
    <source>
        <dbReference type="Proteomes" id="UP000322783"/>
    </source>
</evidence>
<evidence type="ECO:0000256" key="1">
    <source>
        <dbReference type="SAM" id="Coils"/>
    </source>
</evidence>
<reference evidence="3 4" key="1">
    <citation type="submission" date="2019-08" db="EMBL/GenBank/DDBJ databases">
        <title>Selenomonas sp. mPRGC5 and Selenomonas sp. mPRGC8 isolated from ruminal fluid of dairy goat (Capra hircus).</title>
        <authorList>
            <person name="Poothong S."/>
            <person name="Nuengjamnong C."/>
            <person name="Tanasupawat S."/>
        </authorList>
    </citation>
    <scope>NUCLEOTIDE SEQUENCE [LARGE SCALE GENOMIC DNA]</scope>
    <source>
        <strain evidence="4">mPRGC8</strain>
    </source>
</reference>
<dbReference type="Proteomes" id="UP000322783">
    <property type="component" value="Unassembled WGS sequence"/>
</dbReference>
<accession>A0A5D6WPY3</accession>
<protein>
    <recommendedName>
        <fullName evidence="5">Phage tail tape measure protein</fullName>
    </recommendedName>
</protein>
<feature type="compositionally biased region" description="Basic and acidic residues" evidence="2">
    <location>
        <begin position="496"/>
        <end position="521"/>
    </location>
</feature>
<name>A0A5D6WPY3_9FIRM</name>
<keyword evidence="1" id="KW-0175">Coiled coil</keyword>
<evidence type="ECO:0008006" key="5">
    <source>
        <dbReference type="Google" id="ProtNLM"/>
    </source>
</evidence>
<sequence length="890" mass="96170">MAKGQKIDELYISLGLDIARLQLDFDTAGRTVSQTMARLNSESKQLTLKTDIDLTKLEGAGKELDQLKIKYQAINQQLDIQRQKEQILATVVKDAHKTSGEDSGLTRQAETNLLKQQKAIAQMEAEMRRLNIQIKAAGGNATTFGQRMSASIGQAKAGLGSLSGGFNLLSAKMAAVLAIATTGAGLFNITQSAMESGESLYKLTQRLHTSSAEAAKLNRVFAMVGVNVQSITPLMARLDKQILSAGESGNSTTQSLIRFGVSLTNGSGALKSMSDQLGELARGYRTAADAGEEEAYVAEVLGARGAGLVPVLEQYTELMEISSHIKTTGLLDPEQAHKTYLKWKEMEMEAGQLKTAFGAALLPVAEELMPDIIEGFKGLIDSIRTNKDDIKELAVTVGEFAKTSVDLLGGVADALEAIGINAKTTQEALSNVGTYARHGGVGTTVQGALVGAGVGFMVGGPVGAGIGAGVGALGTYELATHTDKFKEWQAEDEALKEEKKAAREAEEAIRKNSEAKRENARASRQAALAAEKMSQANAELKEAMANLSRSDLEKSLAGINKEIEKFQQAGASQGLIDEYKAAKQAQIYEDFQHNVVDKTQEIYRSDLANQLANIDREAEAYRKKGLDEVSATQWAAASKAKVRQQFENEVASRIDSIWQDSLRNRLDEIEREKKAWQQKGVDEVKATRWAEKAKADARRDAALETLRSQKEELEAFRHGGKIGLLKKLREEAGLTAEDLRFTPAELEKFQAARKEAADNLLPQFAVNPHWEQDVGRQDMADTLAQIRASFQGTPEQLARLDGISITAESADRLAGAISDNMAGAMERLNQPKTMGEGNQTINHAPTVNVSVNIDTAVTQDSESMSRLADQVADRITPAVEQALGSGELAY</sequence>
<dbReference type="AlphaFoldDB" id="A0A5D6WPY3"/>
<organism evidence="3 4">
    <name type="scientific">Selenomonas caprae</name>
    <dbReference type="NCBI Taxonomy" id="2606905"/>
    <lineage>
        <taxon>Bacteria</taxon>
        <taxon>Bacillati</taxon>
        <taxon>Bacillota</taxon>
        <taxon>Negativicutes</taxon>
        <taxon>Selenomonadales</taxon>
        <taxon>Selenomonadaceae</taxon>
        <taxon>Selenomonas</taxon>
    </lineage>
</organism>
<proteinExistence type="predicted"/>
<feature type="coiled-coil region" evidence="1">
    <location>
        <begin position="659"/>
        <end position="712"/>
    </location>
</feature>
<evidence type="ECO:0000313" key="3">
    <source>
        <dbReference type="EMBL" id="TYZ28464.1"/>
    </source>
</evidence>
<gene>
    <name evidence="3" type="ORF">FZ041_08430</name>
</gene>
<dbReference type="EMBL" id="VTOZ01000015">
    <property type="protein sequence ID" value="TYZ28464.1"/>
    <property type="molecule type" value="Genomic_DNA"/>
</dbReference>
<feature type="coiled-coil region" evidence="1">
    <location>
        <begin position="57"/>
        <end position="140"/>
    </location>
</feature>
<keyword evidence="4" id="KW-1185">Reference proteome</keyword>